<dbReference type="PROSITE" id="PS51063">
    <property type="entry name" value="HTH_CRP_2"/>
    <property type="match status" value="1"/>
</dbReference>
<dbReference type="SMART" id="SM00100">
    <property type="entry name" value="cNMP"/>
    <property type="match status" value="1"/>
</dbReference>
<dbReference type="InterPro" id="IPR018490">
    <property type="entry name" value="cNMP-bd_dom_sf"/>
</dbReference>
<dbReference type="InterPro" id="IPR012318">
    <property type="entry name" value="HTH_CRP"/>
</dbReference>
<keyword evidence="7" id="KW-1185">Reference proteome</keyword>
<evidence type="ECO:0000256" key="3">
    <source>
        <dbReference type="ARBA" id="ARBA00023163"/>
    </source>
</evidence>
<dbReference type="SMART" id="SM00419">
    <property type="entry name" value="HTH_CRP"/>
    <property type="match status" value="1"/>
</dbReference>
<evidence type="ECO:0000259" key="4">
    <source>
        <dbReference type="PROSITE" id="PS50042"/>
    </source>
</evidence>
<dbReference type="InterPro" id="IPR036388">
    <property type="entry name" value="WH-like_DNA-bd_sf"/>
</dbReference>
<accession>A0A443YZ42</accession>
<feature type="domain" description="HTH crp-type" evidence="5">
    <location>
        <begin position="156"/>
        <end position="222"/>
    </location>
</feature>
<dbReference type="Gene3D" id="2.60.120.10">
    <property type="entry name" value="Jelly Rolls"/>
    <property type="match status" value="1"/>
</dbReference>
<dbReference type="Gene3D" id="1.10.10.10">
    <property type="entry name" value="Winged helix-like DNA-binding domain superfamily/Winged helix DNA-binding domain"/>
    <property type="match status" value="1"/>
</dbReference>
<dbReference type="Pfam" id="PF13545">
    <property type="entry name" value="HTH_Crp_2"/>
    <property type="match status" value="1"/>
</dbReference>
<dbReference type="InterPro" id="IPR050397">
    <property type="entry name" value="Env_Response_Regulators"/>
</dbReference>
<dbReference type="GO" id="GO:0005829">
    <property type="term" value="C:cytosol"/>
    <property type="evidence" value="ECO:0007669"/>
    <property type="project" value="TreeGrafter"/>
</dbReference>
<dbReference type="GO" id="GO:0003677">
    <property type="term" value="F:DNA binding"/>
    <property type="evidence" value="ECO:0007669"/>
    <property type="project" value="UniProtKB-KW"/>
</dbReference>
<keyword evidence="2" id="KW-0238">DNA-binding</keyword>
<gene>
    <name evidence="6" type="ORF">EGC76_09310</name>
</gene>
<dbReference type="GO" id="GO:0003700">
    <property type="term" value="F:DNA-binding transcription factor activity"/>
    <property type="evidence" value="ECO:0007669"/>
    <property type="project" value="TreeGrafter"/>
</dbReference>
<dbReference type="SUPFAM" id="SSF46785">
    <property type="entry name" value="Winged helix' DNA-binding domain"/>
    <property type="match status" value="1"/>
</dbReference>
<organism evidence="6 7">
    <name type="scientific">Pseudidiomarina gelatinasegens</name>
    <dbReference type="NCBI Taxonomy" id="2487740"/>
    <lineage>
        <taxon>Bacteria</taxon>
        <taxon>Pseudomonadati</taxon>
        <taxon>Pseudomonadota</taxon>
        <taxon>Gammaproteobacteria</taxon>
        <taxon>Alteromonadales</taxon>
        <taxon>Idiomarinaceae</taxon>
        <taxon>Pseudidiomarina</taxon>
    </lineage>
</organism>
<dbReference type="SUPFAM" id="SSF51206">
    <property type="entry name" value="cAMP-binding domain-like"/>
    <property type="match status" value="1"/>
</dbReference>
<dbReference type="PANTHER" id="PTHR24567">
    <property type="entry name" value="CRP FAMILY TRANSCRIPTIONAL REGULATORY PROTEIN"/>
    <property type="match status" value="1"/>
</dbReference>
<dbReference type="InterPro" id="IPR014710">
    <property type="entry name" value="RmlC-like_jellyroll"/>
</dbReference>
<dbReference type="RefSeq" id="WP_128352720.1">
    <property type="nucleotide sequence ID" value="NZ_RSFE01000006.1"/>
</dbReference>
<name>A0A443YZ42_9GAMM</name>
<sequence>MNTIKQQPDGNYPLPSLEQNYLLSSLPADVRERLKPHLQLITLPLGKCLYESGDEQKYVYFPTNSIISLVYVLFNGDSAEISVVGNEGMLGLPLFMGGGSTPNRAVVQSAGNAYQLSARLLKEEFRGHDQLHELLLRYTQSLMTQMAQTAVCNRHHSIEQQLCRWILLSLDRIPSNVLTMTQELIADMLGVRREGVSVAAGKLQKLGVIEYHRGVVTVLNRVHLEKLSCECYEVVKAECERLLHYLPEDYNLHD</sequence>
<reference evidence="6 7" key="1">
    <citation type="submission" date="2018-12" db="EMBL/GenBank/DDBJ databases">
        <authorList>
            <person name="Li A."/>
            <person name="Zhang M."/>
            <person name="Zhu H."/>
        </authorList>
    </citation>
    <scope>NUCLEOTIDE SEQUENCE [LARGE SCALE GENOMIC DNA]</scope>
    <source>
        <strain evidence="6 7">R04H25</strain>
    </source>
</reference>
<dbReference type="Proteomes" id="UP000288789">
    <property type="component" value="Unassembled WGS sequence"/>
</dbReference>
<dbReference type="InterPro" id="IPR036390">
    <property type="entry name" value="WH_DNA-bd_sf"/>
</dbReference>
<keyword evidence="3" id="KW-0804">Transcription</keyword>
<feature type="domain" description="Cyclic nucleotide-binding" evidence="4">
    <location>
        <begin position="22"/>
        <end position="109"/>
    </location>
</feature>
<dbReference type="InterPro" id="IPR000595">
    <property type="entry name" value="cNMP-bd_dom"/>
</dbReference>
<keyword evidence="1" id="KW-0805">Transcription regulation</keyword>
<dbReference type="EMBL" id="RSFE01000006">
    <property type="protein sequence ID" value="RWU09382.1"/>
    <property type="molecule type" value="Genomic_DNA"/>
</dbReference>
<comment type="caution">
    <text evidence="6">The sequence shown here is derived from an EMBL/GenBank/DDBJ whole genome shotgun (WGS) entry which is preliminary data.</text>
</comment>
<evidence type="ECO:0000256" key="1">
    <source>
        <dbReference type="ARBA" id="ARBA00023015"/>
    </source>
</evidence>
<dbReference type="AlphaFoldDB" id="A0A443YZ42"/>
<proteinExistence type="predicted"/>
<evidence type="ECO:0000313" key="7">
    <source>
        <dbReference type="Proteomes" id="UP000288789"/>
    </source>
</evidence>
<evidence type="ECO:0000259" key="5">
    <source>
        <dbReference type="PROSITE" id="PS51063"/>
    </source>
</evidence>
<evidence type="ECO:0000256" key="2">
    <source>
        <dbReference type="ARBA" id="ARBA00023125"/>
    </source>
</evidence>
<protein>
    <submittedName>
        <fullName evidence="6">Crp/Fnr family transcriptional regulator</fullName>
    </submittedName>
</protein>
<evidence type="ECO:0000313" key="6">
    <source>
        <dbReference type="EMBL" id="RWU09382.1"/>
    </source>
</evidence>
<dbReference type="PANTHER" id="PTHR24567:SF74">
    <property type="entry name" value="HTH-TYPE TRANSCRIPTIONAL REGULATOR ARCR"/>
    <property type="match status" value="1"/>
</dbReference>
<dbReference type="OrthoDB" id="8969464at2"/>
<dbReference type="PROSITE" id="PS50042">
    <property type="entry name" value="CNMP_BINDING_3"/>
    <property type="match status" value="1"/>
</dbReference>